<evidence type="ECO:0000256" key="3">
    <source>
        <dbReference type="ARBA" id="ARBA00022538"/>
    </source>
</evidence>
<feature type="domain" description="RCK N-terminal" evidence="7">
    <location>
        <begin position="231"/>
        <end position="348"/>
    </location>
</feature>
<dbReference type="EMBL" id="JACCQK010000050">
    <property type="protein sequence ID" value="MBG0778559.1"/>
    <property type="molecule type" value="Genomic_DNA"/>
</dbReference>
<name>A0A931CW91_9BACT</name>
<evidence type="ECO:0000256" key="5">
    <source>
        <dbReference type="ARBA" id="ARBA00023027"/>
    </source>
</evidence>
<feature type="domain" description="RCK C-terminal" evidence="8">
    <location>
        <begin position="142"/>
        <end position="226"/>
    </location>
</feature>
<dbReference type="InterPro" id="IPR006037">
    <property type="entry name" value="RCK_C"/>
</dbReference>
<dbReference type="Pfam" id="PF02080">
    <property type="entry name" value="TrkA_C"/>
    <property type="match status" value="2"/>
</dbReference>
<evidence type="ECO:0000256" key="6">
    <source>
        <dbReference type="ARBA" id="ARBA00023065"/>
    </source>
</evidence>
<accession>A0A931CW91</accession>
<dbReference type="PANTHER" id="PTHR43833">
    <property type="entry name" value="POTASSIUM CHANNEL PROTEIN 2-RELATED-RELATED"/>
    <property type="match status" value="1"/>
</dbReference>
<dbReference type="InterPro" id="IPR036291">
    <property type="entry name" value="NAD(P)-bd_dom_sf"/>
</dbReference>
<evidence type="ECO:0000259" key="8">
    <source>
        <dbReference type="PROSITE" id="PS51202"/>
    </source>
</evidence>
<protein>
    <recommendedName>
        <fullName evidence="1">Trk system potassium uptake protein TrkA</fullName>
    </recommendedName>
</protein>
<dbReference type="Proteomes" id="UP000706172">
    <property type="component" value="Unassembled WGS sequence"/>
</dbReference>
<proteinExistence type="predicted"/>
<evidence type="ECO:0000313" key="9">
    <source>
        <dbReference type="EMBL" id="MBG0778559.1"/>
    </source>
</evidence>
<dbReference type="AlphaFoldDB" id="A0A931CW91"/>
<dbReference type="PROSITE" id="PS51201">
    <property type="entry name" value="RCK_N"/>
    <property type="match status" value="2"/>
</dbReference>
<dbReference type="NCBIfam" id="NF007041">
    <property type="entry name" value="PRK09496.3-4"/>
    <property type="match status" value="1"/>
</dbReference>
<dbReference type="Pfam" id="PF02254">
    <property type="entry name" value="TrkA_N"/>
    <property type="match status" value="2"/>
</dbReference>
<organism evidence="9 10">
    <name type="scientific">Desulfotignum balticum</name>
    <dbReference type="NCBI Taxonomy" id="115781"/>
    <lineage>
        <taxon>Bacteria</taxon>
        <taxon>Pseudomonadati</taxon>
        <taxon>Thermodesulfobacteriota</taxon>
        <taxon>Desulfobacteria</taxon>
        <taxon>Desulfobacterales</taxon>
        <taxon>Desulfobacteraceae</taxon>
        <taxon>Desulfotignum</taxon>
    </lineage>
</organism>
<reference evidence="9" key="1">
    <citation type="submission" date="2020-07" db="EMBL/GenBank/DDBJ databases">
        <title>Severe corrosion of carbon steel in oil field produced water can be linked to methanogenic archaea containing a special type of NiFe hydrogenase.</title>
        <authorList>
            <person name="Lahme S."/>
            <person name="Mand J."/>
            <person name="Longwell J."/>
            <person name="Smith R."/>
            <person name="Enning D."/>
        </authorList>
    </citation>
    <scope>NUCLEOTIDE SEQUENCE</scope>
    <source>
        <strain evidence="9">MIC098Bin6</strain>
    </source>
</reference>
<evidence type="ECO:0000256" key="4">
    <source>
        <dbReference type="ARBA" id="ARBA00022958"/>
    </source>
</evidence>
<dbReference type="GO" id="GO:0005886">
    <property type="term" value="C:plasma membrane"/>
    <property type="evidence" value="ECO:0007669"/>
    <property type="project" value="InterPro"/>
</dbReference>
<keyword evidence="4" id="KW-0630">Potassium</keyword>
<keyword evidence="5" id="KW-0520">NAD</keyword>
<dbReference type="InterPro" id="IPR050721">
    <property type="entry name" value="Trk_Ktr_HKT_K-transport"/>
</dbReference>
<keyword evidence="6" id="KW-0406">Ion transport</keyword>
<comment type="caution">
    <text evidence="9">The sequence shown here is derived from an EMBL/GenBank/DDBJ whole genome shotgun (WGS) entry which is preliminary data.</text>
</comment>
<dbReference type="PRINTS" id="PR00335">
    <property type="entry name" value="KUPTAKETRKA"/>
</dbReference>
<gene>
    <name evidence="9" type="primary">trkA</name>
    <name evidence="9" type="ORF">H0S81_01325</name>
</gene>
<dbReference type="GO" id="GO:0015079">
    <property type="term" value="F:potassium ion transmembrane transporter activity"/>
    <property type="evidence" value="ECO:0007669"/>
    <property type="project" value="InterPro"/>
</dbReference>
<keyword evidence="3" id="KW-0633">Potassium transport</keyword>
<dbReference type="PANTHER" id="PTHR43833:SF5">
    <property type="entry name" value="TRK SYSTEM POTASSIUM UPTAKE PROTEIN TRKA"/>
    <property type="match status" value="1"/>
</dbReference>
<sequence length="454" mass="49693">MKIIIVGAGEVGYNIASRLASESKEVVVIEKNPDLARVLFEDLDVQVIEGSGSSPTILSRAGIQDTDILLAVTDSDEINLTACLVTNLLSPSTKKLARIRNTDFDSFHDIFKTQIPYIDTIINPEIEVVKTIRRLVDIPQALDTGDFADGKVRYTGIRIDSASVMAGICLKDFQERFGATRPLIAAIVRKDEVIVPRGNDSIYPGDLVYFVSHADQLKDTLKIFGIQIKPIQSALIVGGGRIGARLATQMENEGIKTRLIEADKARCLELAEQMDKTVVLHGDGSDQKLFLEENLNQIDAVISVTDDDETNVLVSLLAKNLGVKNTVTRIGKSSYYPFLTTIGIEKVVSPRLSAVSSILQNVRQGKVLSDISIFGERGEFIQAVALETSDITNRPLKDLNMPKGALLVCIIRNGDIIIPTGESVVTPGDQIIVFTVKQAVKKMEKLLTVKLEFF</sequence>
<feature type="domain" description="RCK N-terminal" evidence="7">
    <location>
        <begin position="1"/>
        <end position="122"/>
    </location>
</feature>
<evidence type="ECO:0000256" key="1">
    <source>
        <dbReference type="ARBA" id="ARBA00017378"/>
    </source>
</evidence>
<dbReference type="SUPFAM" id="SSF116726">
    <property type="entry name" value="TrkA C-terminal domain-like"/>
    <property type="match status" value="2"/>
</dbReference>
<dbReference type="NCBIfam" id="NF007039">
    <property type="entry name" value="PRK09496.3-2"/>
    <property type="match status" value="1"/>
</dbReference>
<dbReference type="InterPro" id="IPR036721">
    <property type="entry name" value="RCK_C_sf"/>
</dbReference>
<dbReference type="PROSITE" id="PS51202">
    <property type="entry name" value="RCK_C"/>
    <property type="match status" value="2"/>
</dbReference>
<dbReference type="InterPro" id="IPR006036">
    <property type="entry name" value="K_uptake_TrkA"/>
</dbReference>
<dbReference type="Gene3D" id="3.30.70.1450">
    <property type="entry name" value="Regulator of K+ conductance, C-terminal domain"/>
    <property type="match status" value="2"/>
</dbReference>
<feature type="domain" description="RCK C-terminal" evidence="8">
    <location>
        <begin position="368"/>
        <end position="449"/>
    </location>
</feature>
<dbReference type="NCBIfam" id="NF007031">
    <property type="entry name" value="PRK09496.1-2"/>
    <property type="match status" value="1"/>
</dbReference>
<dbReference type="InterPro" id="IPR003148">
    <property type="entry name" value="RCK_N"/>
</dbReference>
<dbReference type="SUPFAM" id="SSF51735">
    <property type="entry name" value="NAD(P)-binding Rossmann-fold domains"/>
    <property type="match status" value="2"/>
</dbReference>
<evidence type="ECO:0000313" key="10">
    <source>
        <dbReference type="Proteomes" id="UP000706172"/>
    </source>
</evidence>
<evidence type="ECO:0000256" key="2">
    <source>
        <dbReference type="ARBA" id="ARBA00022448"/>
    </source>
</evidence>
<evidence type="ECO:0000259" key="7">
    <source>
        <dbReference type="PROSITE" id="PS51201"/>
    </source>
</evidence>
<dbReference type="Gene3D" id="3.40.50.720">
    <property type="entry name" value="NAD(P)-binding Rossmann-like Domain"/>
    <property type="match status" value="2"/>
</dbReference>
<keyword evidence="2" id="KW-0813">Transport</keyword>
<dbReference type="NCBIfam" id="NF007032">
    <property type="entry name" value="PRK09496.1-4"/>
    <property type="match status" value="1"/>
</dbReference>